<organism evidence="1">
    <name type="scientific">marine metagenome</name>
    <dbReference type="NCBI Taxonomy" id="408172"/>
    <lineage>
        <taxon>unclassified sequences</taxon>
        <taxon>metagenomes</taxon>
        <taxon>ecological metagenomes</taxon>
    </lineage>
</organism>
<accession>A0A382BT65</accession>
<evidence type="ECO:0000313" key="1">
    <source>
        <dbReference type="EMBL" id="SVB17008.1"/>
    </source>
</evidence>
<reference evidence="1" key="1">
    <citation type="submission" date="2018-05" db="EMBL/GenBank/DDBJ databases">
        <authorList>
            <person name="Lanie J.A."/>
            <person name="Ng W.-L."/>
            <person name="Kazmierczak K.M."/>
            <person name="Andrzejewski T.M."/>
            <person name="Davidsen T.M."/>
            <person name="Wayne K.J."/>
            <person name="Tettelin H."/>
            <person name="Glass J.I."/>
            <person name="Rusch D."/>
            <person name="Podicherti R."/>
            <person name="Tsui H.-C.T."/>
            <person name="Winkler M.E."/>
        </authorList>
    </citation>
    <scope>NUCLEOTIDE SEQUENCE</scope>
</reference>
<dbReference type="AlphaFoldDB" id="A0A382BT65"/>
<proteinExistence type="predicted"/>
<dbReference type="EMBL" id="UINC01031253">
    <property type="protein sequence ID" value="SVB17008.1"/>
    <property type="molecule type" value="Genomic_DNA"/>
</dbReference>
<gene>
    <name evidence="1" type="ORF">METZ01_LOCUS169862</name>
</gene>
<sequence length="37" mass="3978">MTGPVHRVPVSTDRFAEDGRSTVADATVRFEATVTNS</sequence>
<protein>
    <submittedName>
        <fullName evidence="1">Uncharacterized protein</fullName>
    </submittedName>
</protein>
<name>A0A382BT65_9ZZZZ</name>